<evidence type="ECO:0000256" key="1">
    <source>
        <dbReference type="ARBA" id="ARBA00004496"/>
    </source>
</evidence>
<accession>A0ABR7CI17</accession>
<dbReference type="InterPro" id="IPR012312">
    <property type="entry name" value="Hemerythrin-like"/>
</dbReference>
<feature type="domain" description="Hemerythrin-like" evidence="5">
    <location>
        <begin position="78"/>
        <end position="228"/>
    </location>
</feature>
<dbReference type="Proteomes" id="UP000600600">
    <property type="component" value="Unassembled WGS sequence"/>
</dbReference>
<evidence type="ECO:0000313" key="6">
    <source>
        <dbReference type="EMBL" id="MBC5607413.1"/>
    </source>
</evidence>
<evidence type="ECO:0000259" key="5">
    <source>
        <dbReference type="Pfam" id="PF01814"/>
    </source>
</evidence>
<evidence type="ECO:0000256" key="4">
    <source>
        <dbReference type="ARBA" id="ARBA00023004"/>
    </source>
</evidence>
<keyword evidence="7" id="KW-1185">Reference proteome</keyword>
<keyword evidence="4" id="KW-0408">Iron</keyword>
<reference evidence="6 7" key="1">
    <citation type="submission" date="2020-08" db="EMBL/GenBank/DDBJ databases">
        <title>Genome public.</title>
        <authorList>
            <person name="Liu C."/>
            <person name="Sun Q."/>
        </authorList>
    </citation>
    <scope>NUCLEOTIDE SEQUENCE [LARGE SCALE GENOMIC DNA]</scope>
    <source>
        <strain evidence="6 7">M27</strain>
    </source>
</reference>
<name>A0ABR7CI17_9BACE</name>
<proteinExistence type="predicted"/>
<protein>
    <submittedName>
        <fullName evidence="6">DUF542 domain-containing protein</fullName>
    </submittedName>
</protein>
<dbReference type="Gene3D" id="1.20.120.520">
    <property type="entry name" value="nmb1532 protein domain like"/>
    <property type="match status" value="1"/>
</dbReference>
<organism evidence="6 7">
    <name type="scientific">Bacteroides difficilis</name>
    <dbReference type="NCBI Taxonomy" id="2763021"/>
    <lineage>
        <taxon>Bacteria</taxon>
        <taxon>Pseudomonadati</taxon>
        <taxon>Bacteroidota</taxon>
        <taxon>Bacteroidia</taxon>
        <taxon>Bacteroidales</taxon>
        <taxon>Bacteroidaceae</taxon>
        <taxon>Bacteroides</taxon>
    </lineage>
</organism>
<comment type="caution">
    <text evidence="6">The sequence shown here is derived from an EMBL/GenBank/DDBJ whole genome shotgun (WGS) entry which is preliminary data.</text>
</comment>
<dbReference type="PANTHER" id="PTHR36438:SF1">
    <property type="entry name" value="IRON-SULFUR CLUSTER REPAIR PROTEIN YTFE"/>
    <property type="match status" value="1"/>
</dbReference>
<keyword evidence="3" id="KW-0479">Metal-binding</keyword>
<dbReference type="EMBL" id="JACOOE010000022">
    <property type="protein sequence ID" value="MBC5607413.1"/>
    <property type="molecule type" value="Genomic_DNA"/>
</dbReference>
<keyword evidence="2" id="KW-0963">Cytoplasm</keyword>
<dbReference type="RefSeq" id="WP_186968614.1">
    <property type="nucleotide sequence ID" value="NZ_JACOOE010000022.1"/>
</dbReference>
<dbReference type="PANTHER" id="PTHR36438">
    <property type="entry name" value="IRON-SULFUR CLUSTER REPAIR PROTEIN YTFE"/>
    <property type="match status" value="1"/>
</dbReference>
<dbReference type="Pfam" id="PF04405">
    <property type="entry name" value="ScdA_N"/>
    <property type="match status" value="1"/>
</dbReference>
<comment type="subcellular location">
    <subcellularLocation>
        <location evidence="1">Cytoplasm</location>
    </subcellularLocation>
</comment>
<dbReference type="Pfam" id="PF01814">
    <property type="entry name" value="Hemerythrin"/>
    <property type="match status" value="1"/>
</dbReference>
<evidence type="ECO:0000313" key="7">
    <source>
        <dbReference type="Proteomes" id="UP000600600"/>
    </source>
</evidence>
<gene>
    <name evidence="6" type="ORF">H8S67_22510</name>
</gene>
<evidence type="ECO:0000256" key="3">
    <source>
        <dbReference type="ARBA" id="ARBA00022723"/>
    </source>
</evidence>
<dbReference type="InterPro" id="IPR019903">
    <property type="entry name" value="RIC_family"/>
</dbReference>
<evidence type="ECO:0000256" key="2">
    <source>
        <dbReference type="ARBA" id="ARBA00022490"/>
    </source>
</evidence>
<sequence length="238" mass="28500">MDIIDLRNKKVKDIVLENSATASVFFRFGIDYCNGNISLEDACIESNKDINEIVAYLKEISYQGTPFYLWPLDLLLDYIIKYHHRNTKENGAYILSMIESVKDSYSAEYPELNELFNQVKQSLQDLELHFQKEENVLFPYLYKLFEASQNETYIEAMHCGTVSNPIRVMTMEHENERQRYMRLREITDIFRIPDDVCINYEQMMVELETFVEHLFEHIFIENNILFPLFEKLEREWVR</sequence>